<dbReference type="Gene3D" id="3.90.640.10">
    <property type="entry name" value="Actin, Chain A, domain 4"/>
    <property type="match status" value="1"/>
</dbReference>
<protein>
    <recommendedName>
        <fullName evidence="4">Molecular chaperone</fullName>
    </recommendedName>
</protein>
<feature type="compositionally biased region" description="Basic and acidic residues" evidence="1">
    <location>
        <begin position="691"/>
        <end position="704"/>
    </location>
</feature>
<dbReference type="RefSeq" id="WP_006696398.1">
    <property type="nucleotide sequence ID" value="NZ_JH376858.1"/>
</dbReference>
<gene>
    <name evidence="2" type="ORF">HMPREF9432_01106</name>
</gene>
<dbReference type="EMBL" id="ADGH01000009">
    <property type="protein sequence ID" value="EHG24851.1"/>
    <property type="molecule type" value="Genomic_DNA"/>
</dbReference>
<evidence type="ECO:0000313" key="2">
    <source>
        <dbReference type="EMBL" id="EHG24851.1"/>
    </source>
</evidence>
<comment type="caution">
    <text evidence="2">The sequence shown here is derived from an EMBL/GenBank/DDBJ whole genome shotgun (WGS) entry which is preliminary data.</text>
</comment>
<proteinExistence type="predicted"/>
<evidence type="ECO:0000313" key="3">
    <source>
        <dbReference type="Proteomes" id="UP000003175"/>
    </source>
</evidence>
<keyword evidence="3" id="KW-1185">Reference proteome</keyword>
<dbReference type="SUPFAM" id="SSF53067">
    <property type="entry name" value="Actin-like ATPase domain"/>
    <property type="match status" value="1"/>
</dbReference>
<accession>A0ABN0DQ63</accession>
<sequence length="891" mass="101537">MARKEVQAAGRPVLMRSLHLKKDAFRQFFYESSLRFGRQIGSDIAKLKDETASIVNKKYMFSLGMEKGGAQSFLKWIADEFNAEDVSHEQEERLRRLVAEYPKIRSYIRIEADQLVFDHERFAEDVVAGRFKETIFGISFDIQSIIETAINTGSVALDFSIEPFKKELLNVDHVRANIQPYAERILTDMSLGHWDLYEELTEEGREDSVCLRLPSTDFLVARPPQLDVIMNGTCAIDFGTRSTVVVCRDREARLLRIGKGDYENEPTVQDYENPTAIELIDIEKFKQLYRARAGRPYTEWAQVTASHQAAEAIFERQSAEGIAVYYSVFSELKRWTRDTANSPILKDRRGYIQEVKPYAETQPLDAGGFDPIEIYAYYLGLYINNMHRSIYLDYILSFPVGYEKSVREHIRQSFERGLRKSLPKALLDDPEMMCRFRVYDGANEPAAYAVSALEAYRLEPKRVGEEVAYGVFDFGGGTTDFDFGVEYVPENGRRKFIIEQFGFGSDMYLGGENILELLAYEVFKDNLAEMRRHKITFALPPESETFAGAEALVRETRDAASHLNNKILAERLRPFWERGAGYAEFAAGDAFDTKITLFSSEKTGNAGNRAELRLHINVRKLERALEARIRRGVENFFQAMAAAFKGRDVRQVHIFLAGNSCKAPIVRKLFNEYIARQIGAPQQTVKSGPPHKSEPAWKKEKADAAKGAPAQRKDAPFLLYLPLGMEDEDRGTEKSLLDGFDRLRTGKTGVAFGLLRCRKGGKDVKIINKNVDEHDELLFPYFLGSLNERGCFKVDIDARVDYGTWTYFTYADEDEFELYYTQEPRALKGHMKAAEVHMVRCMIDDADVSDADEVGVYIRKKSPNTIEYTVASEQSLAARDDKGTIYTVRLS</sequence>
<evidence type="ECO:0008006" key="4">
    <source>
        <dbReference type="Google" id="ProtNLM"/>
    </source>
</evidence>
<reference evidence="2 3" key="1">
    <citation type="submission" date="2011-08" db="EMBL/GenBank/DDBJ databases">
        <title>The Genome Sequence of Selenomonas noxia F0398.</title>
        <authorList>
            <consortium name="The Broad Institute Genome Sequencing Platform"/>
            <person name="Earl A."/>
            <person name="Ward D."/>
            <person name="Feldgarden M."/>
            <person name="Gevers D."/>
            <person name="Izard J."/>
            <person name="Ganesan A."/>
            <person name="Blanton J.M."/>
            <person name="Baranova O.V."/>
            <person name="Tanner A.C."/>
            <person name="Dewhirst F.E."/>
            <person name="Young S.K."/>
            <person name="Zeng Q."/>
            <person name="Gargeya S."/>
            <person name="Fitzgerald M."/>
            <person name="Haas B."/>
            <person name="Abouelleil A."/>
            <person name="Alvarado L."/>
            <person name="Arachchi H.M."/>
            <person name="Berlin A."/>
            <person name="Brown A."/>
            <person name="Chapman S.B."/>
            <person name="Chen Z."/>
            <person name="Dunbar C."/>
            <person name="Freedman E."/>
            <person name="Gearin G."/>
            <person name="Gellesch M."/>
            <person name="Goldberg J."/>
            <person name="Griggs A."/>
            <person name="Gujja S."/>
            <person name="Heiman D."/>
            <person name="Howarth C."/>
            <person name="Larson L."/>
            <person name="Lui A."/>
            <person name="MacDonald P.J.P."/>
            <person name="Montmayeur A."/>
            <person name="Murphy C."/>
            <person name="Neiman D."/>
            <person name="Pearson M."/>
            <person name="Priest M."/>
            <person name="Roberts A."/>
            <person name="Saif S."/>
            <person name="Shea T."/>
            <person name="Shenoy N."/>
            <person name="Sisk P."/>
            <person name="Stolte C."/>
            <person name="Sykes S."/>
            <person name="Wortman J."/>
            <person name="Nusbaum C."/>
            <person name="Birren B."/>
        </authorList>
    </citation>
    <scope>NUCLEOTIDE SEQUENCE [LARGE SCALE GENOMIC DNA]</scope>
    <source>
        <strain evidence="2 3">F0398</strain>
    </source>
</reference>
<evidence type="ECO:0000256" key="1">
    <source>
        <dbReference type="SAM" id="MobiDB-lite"/>
    </source>
</evidence>
<feature type="region of interest" description="Disordered" evidence="1">
    <location>
        <begin position="681"/>
        <end position="710"/>
    </location>
</feature>
<dbReference type="InterPro" id="IPR043129">
    <property type="entry name" value="ATPase_NBD"/>
</dbReference>
<organism evidence="2 3">
    <name type="scientific">Selenomonas noxia F0398</name>
    <dbReference type="NCBI Taxonomy" id="702437"/>
    <lineage>
        <taxon>Bacteria</taxon>
        <taxon>Bacillati</taxon>
        <taxon>Bacillota</taxon>
        <taxon>Negativicutes</taxon>
        <taxon>Selenomonadales</taxon>
        <taxon>Selenomonadaceae</taxon>
        <taxon>Selenomonas</taxon>
    </lineage>
</organism>
<dbReference type="Proteomes" id="UP000003175">
    <property type="component" value="Unassembled WGS sequence"/>
</dbReference>
<name>A0ABN0DQ63_9FIRM</name>
<dbReference type="Gene3D" id="3.30.420.40">
    <property type="match status" value="2"/>
</dbReference>